<dbReference type="InterPro" id="IPR027417">
    <property type="entry name" value="P-loop_NTPase"/>
</dbReference>
<dbReference type="GO" id="GO:0005524">
    <property type="term" value="F:ATP binding"/>
    <property type="evidence" value="ECO:0007669"/>
    <property type="project" value="UniProtKB-KW"/>
</dbReference>
<keyword evidence="7" id="KW-0472">Membrane</keyword>
<evidence type="ECO:0000256" key="7">
    <source>
        <dbReference type="ARBA" id="ARBA00023136"/>
    </source>
</evidence>
<keyword evidence="3" id="KW-0547">Nucleotide-binding</keyword>
<dbReference type="PANTHER" id="PTHR43166:SF30">
    <property type="entry name" value="METHIONINE IMPORT ATP-BINDING PROTEIN METN"/>
    <property type="match status" value="1"/>
</dbReference>
<evidence type="ECO:0000313" key="9">
    <source>
        <dbReference type="EMBL" id="AST93396.1"/>
    </source>
</evidence>
<sequence length="347" mass="38262">MIELSNITKTFVSKKGKVEALKNVSLNVRKGEIFGVIGYSGAGKSTLIRCVNLLEEPTSGTVKVDGEELTSLSAKQLLDARRKIGMIFQGFNLLKTATVYENIAIPLKLTGVPKNEIKERVEKYLTIVGLMERKDAYPAQLSGGQKQRVAIARALAFEPSVLLSDEATSALDPDTTEAILELLLKINKELGITILLITHEMHVIQKICDRVAVMENGEVVEQGMTLDVFTAPQHYTTKKFVNSIFNHDVSEDIIDSLKDQGKIVSLKFIGNTSKEPALAYVSKKFEVFPNILSGHITHLKGQPFGSLLVHLNGEEPEVKKAIDYLLEEGVQVEGEVNYDVNSKRIPS</sequence>
<dbReference type="PROSITE" id="PS00211">
    <property type="entry name" value="ABC_TRANSPORTER_1"/>
    <property type="match status" value="1"/>
</dbReference>
<dbReference type="SUPFAM" id="SSF52540">
    <property type="entry name" value="P-loop containing nucleoside triphosphate hydrolases"/>
    <property type="match status" value="1"/>
</dbReference>
<keyword evidence="4 9" id="KW-0067">ATP-binding</keyword>
<dbReference type="PROSITE" id="PS50893">
    <property type="entry name" value="ABC_TRANSPORTER_2"/>
    <property type="match status" value="1"/>
</dbReference>
<dbReference type="SUPFAM" id="SSF55021">
    <property type="entry name" value="ACT-like"/>
    <property type="match status" value="1"/>
</dbReference>
<evidence type="ECO:0000259" key="8">
    <source>
        <dbReference type="PROSITE" id="PS50893"/>
    </source>
</evidence>
<dbReference type="Gene3D" id="3.40.50.300">
    <property type="entry name" value="P-loop containing nucleotide triphosphate hydrolases"/>
    <property type="match status" value="1"/>
</dbReference>
<dbReference type="GO" id="GO:0006865">
    <property type="term" value="P:amino acid transport"/>
    <property type="evidence" value="ECO:0007669"/>
    <property type="project" value="UniProtKB-KW"/>
</dbReference>
<dbReference type="InterPro" id="IPR018449">
    <property type="entry name" value="NIL_domain"/>
</dbReference>
<dbReference type="InterPro" id="IPR041701">
    <property type="entry name" value="MetN_ABC"/>
</dbReference>
<dbReference type="RefSeq" id="WP_066420880.1">
    <property type="nucleotide sequence ID" value="NZ_CP018866.1"/>
</dbReference>
<dbReference type="GO" id="GO:0016887">
    <property type="term" value="F:ATP hydrolysis activity"/>
    <property type="evidence" value="ECO:0007669"/>
    <property type="project" value="InterPro"/>
</dbReference>
<dbReference type="STRING" id="1314751.GCA_001591425_04535"/>
<dbReference type="Pfam" id="PF00005">
    <property type="entry name" value="ABC_tran"/>
    <property type="match status" value="1"/>
</dbReference>
<keyword evidence="2" id="KW-1003">Cell membrane</keyword>
<dbReference type="AlphaFoldDB" id="A0A223KVA2"/>
<evidence type="ECO:0000313" key="10">
    <source>
        <dbReference type="Proteomes" id="UP000215224"/>
    </source>
</evidence>
<keyword evidence="6" id="KW-0029">Amino-acid transport</keyword>
<reference evidence="9 10" key="1">
    <citation type="submission" date="2016-12" db="EMBL/GenBank/DDBJ databases">
        <title>The whole genome sequencing and assembly of Bacillus cohnii DSM 6307T strain.</title>
        <authorList>
            <person name="Lee Y.-J."/>
            <person name="Yi H."/>
            <person name="Bahn Y.-S."/>
            <person name="Kim J.F."/>
            <person name="Lee D.-W."/>
        </authorList>
    </citation>
    <scope>NUCLEOTIDE SEQUENCE [LARGE SCALE GENOMIC DNA]</scope>
    <source>
        <strain evidence="9 10">DSM 6307</strain>
    </source>
</reference>
<dbReference type="InterPro" id="IPR003439">
    <property type="entry name" value="ABC_transporter-like_ATP-bd"/>
</dbReference>
<dbReference type="SMART" id="SM00382">
    <property type="entry name" value="AAA"/>
    <property type="match status" value="1"/>
</dbReference>
<dbReference type="EMBL" id="CP018866">
    <property type="protein sequence ID" value="AST93396.1"/>
    <property type="molecule type" value="Genomic_DNA"/>
</dbReference>
<dbReference type="InterPro" id="IPR017871">
    <property type="entry name" value="ABC_transporter-like_CS"/>
</dbReference>
<dbReference type="Pfam" id="PF09383">
    <property type="entry name" value="NIL"/>
    <property type="match status" value="1"/>
</dbReference>
<evidence type="ECO:0000256" key="6">
    <source>
        <dbReference type="ARBA" id="ARBA00022970"/>
    </source>
</evidence>
<name>A0A223KVA2_9BACI</name>
<dbReference type="KEGG" id="bcoh:BC6307_20075"/>
<evidence type="ECO:0000256" key="4">
    <source>
        <dbReference type="ARBA" id="ARBA00022840"/>
    </source>
</evidence>
<organism evidence="9 10">
    <name type="scientific">Sutcliffiella cohnii</name>
    <dbReference type="NCBI Taxonomy" id="33932"/>
    <lineage>
        <taxon>Bacteria</taxon>
        <taxon>Bacillati</taxon>
        <taxon>Bacillota</taxon>
        <taxon>Bacilli</taxon>
        <taxon>Bacillales</taxon>
        <taxon>Bacillaceae</taxon>
        <taxon>Sutcliffiella</taxon>
    </lineage>
</organism>
<keyword evidence="1" id="KW-0813">Transport</keyword>
<dbReference type="SMART" id="SM00930">
    <property type="entry name" value="NIL"/>
    <property type="match status" value="1"/>
</dbReference>
<evidence type="ECO:0000256" key="1">
    <source>
        <dbReference type="ARBA" id="ARBA00022448"/>
    </source>
</evidence>
<dbReference type="InterPro" id="IPR003593">
    <property type="entry name" value="AAA+_ATPase"/>
</dbReference>
<dbReference type="CDD" id="cd03258">
    <property type="entry name" value="ABC_MetN_methionine_transporter"/>
    <property type="match status" value="1"/>
</dbReference>
<dbReference type="Gene3D" id="3.30.70.260">
    <property type="match status" value="1"/>
</dbReference>
<evidence type="ECO:0000256" key="3">
    <source>
        <dbReference type="ARBA" id="ARBA00022741"/>
    </source>
</evidence>
<dbReference type="FunFam" id="3.40.50.300:FF:000233">
    <property type="entry name" value="Methionine import ATP-binding protein MetN"/>
    <property type="match status" value="1"/>
</dbReference>
<keyword evidence="10" id="KW-1185">Reference proteome</keyword>
<feature type="domain" description="ABC transporter" evidence="8">
    <location>
        <begin position="2"/>
        <end position="241"/>
    </location>
</feature>
<dbReference type="PANTHER" id="PTHR43166">
    <property type="entry name" value="AMINO ACID IMPORT ATP-BINDING PROTEIN"/>
    <property type="match status" value="1"/>
</dbReference>
<dbReference type="Proteomes" id="UP000215224">
    <property type="component" value="Chromosome"/>
</dbReference>
<keyword evidence="5" id="KW-1278">Translocase</keyword>
<gene>
    <name evidence="9" type="ORF">BC6307_20075</name>
</gene>
<evidence type="ECO:0000256" key="5">
    <source>
        <dbReference type="ARBA" id="ARBA00022967"/>
    </source>
</evidence>
<dbReference type="InterPro" id="IPR050086">
    <property type="entry name" value="MetN_ABC_transporter-like"/>
</dbReference>
<evidence type="ECO:0000256" key="2">
    <source>
        <dbReference type="ARBA" id="ARBA00022475"/>
    </source>
</evidence>
<accession>A0A223KVA2</accession>
<proteinExistence type="predicted"/>
<dbReference type="InterPro" id="IPR045865">
    <property type="entry name" value="ACT-like_dom_sf"/>
</dbReference>
<protein>
    <submittedName>
        <fullName evidence="9">Methionine ABC transporter ATP-binding protein</fullName>
    </submittedName>
</protein>